<evidence type="ECO:0000313" key="2">
    <source>
        <dbReference type="Proteomes" id="UP001239111"/>
    </source>
</evidence>
<name>A0ACC2PAX7_9HYME</name>
<evidence type="ECO:0000313" key="1">
    <source>
        <dbReference type="EMBL" id="KAJ8679744.1"/>
    </source>
</evidence>
<organism evidence="1 2">
    <name type="scientific">Eretmocerus hayati</name>
    <dbReference type="NCBI Taxonomy" id="131215"/>
    <lineage>
        <taxon>Eukaryota</taxon>
        <taxon>Metazoa</taxon>
        <taxon>Ecdysozoa</taxon>
        <taxon>Arthropoda</taxon>
        <taxon>Hexapoda</taxon>
        <taxon>Insecta</taxon>
        <taxon>Pterygota</taxon>
        <taxon>Neoptera</taxon>
        <taxon>Endopterygota</taxon>
        <taxon>Hymenoptera</taxon>
        <taxon>Apocrita</taxon>
        <taxon>Proctotrupomorpha</taxon>
        <taxon>Chalcidoidea</taxon>
        <taxon>Aphelinidae</taxon>
        <taxon>Aphelininae</taxon>
        <taxon>Eretmocerus</taxon>
    </lineage>
</organism>
<sequence>MNAATGARIFRRVVITSILQTTPLRKHQLLQKQHVHSAAIVHSKTNIITSYWKNKLRKIAIGQTGLLLYENLVDRLDYDYFFKEYSMEDTFFSWFLITELHVYMLSLRLMQDDDIGLKLRNSVVEAMWRDTETRTKKLGSTNSSLIKSQLVLLSDQFKAALIGYDEGIMSDDTYLANSLWQRFFKMENVDPRKIEKLVHYMRQQVDDLSRVRMSEIFCDEPNIDWIRVKDLQDELKYENKI</sequence>
<protein>
    <submittedName>
        <fullName evidence="1">Uncharacterized protein</fullName>
    </submittedName>
</protein>
<dbReference type="Proteomes" id="UP001239111">
    <property type="component" value="Chromosome 2"/>
</dbReference>
<accession>A0ACC2PAX7</accession>
<dbReference type="EMBL" id="CM056742">
    <property type="protein sequence ID" value="KAJ8679744.1"/>
    <property type="molecule type" value="Genomic_DNA"/>
</dbReference>
<proteinExistence type="predicted"/>
<reference evidence="1" key="1">
    <citation type="submission" date="2023-04" db="EMBL/GenBank/DDBJ databases">
        <title>A chromosome-level genome assembly of the parasitoid wasp Eretmocerus hayati.</title>
        <authorList>
            <person name="Zhong Y."/>
            <person name="Liu S."/>
            <person name="Liu Y."/>
        </authorList>
    </citation>
    <scope>NUCLEOTIDE SEQUENCE</scope>
    <source>
        <strain evidence="1">ZJU_SS_LIU_2023</strain>
    </source>
</reference>
<keyword evidence="2" id="KW-1185">Reference proteome</keyword>
<gene>
    <name evidence="1" type="ORF">QAD02_015531</name>
</gene>
<comment type="caution">
    <text evidence="1">The sequence shown here is derived from an EMBL/GenBank/DDBJ whole genome shotgun (WGS) entry which is preliminary data.</text>
</comment>